<evidence type="ECO:0000256" key="1">
    <source>
        <dbReference type="ARBA" id="ARBA00022741"/>
    </source>
</evidence>
<dbReference type="SUPFAM" id="SSF90002">
    <property type="entry name" value="Hypothetical protein YjiA, C-terminal domain"/>
    <property type="match status" value="1"/>
</dbReference>
<evidence type="ECO:0000256" key="4">
    <source>
        <dbReference type="ARBA" id="ARBA00034320"/>
    </source>
</evidence>
<comment type="catalytic activity">
    <reaction evidence="5">
        <text>GTP + H2O = GDP + phosphate + H(+)</text>
        <dbReference type="Rhea" id="RHEA:19669"/>
        <dbReference type="ChEBI" id="CHEBI:15377"/>
        <dbReference type="ChEBI" id="CHEBI:15378"/>
        <dbReference type="ChEBI" id="CHEBI:37565"/>
        <dbReference type="ChEBI" id="CHEBI:43474"/>
        <dbReference type="ChEBI" id="CHEBI:58189"/>
    </reaction>
    <physiologicalReaction direction="left-to-right" evidence="5">
        <dbReference type="Rhea" id="RHEA:19670"/>
    </physiologicalReaction>
</comment>
<keyword evidence="8" id="KW-1185">Reference proteome</keyword>
<dbReference type="Pfam" id="PF07683">
    <property type="entry name" value="CobW_C"/>
    <property type="match status" value="1"/>
</dbReference>
<organism evidence="7 8">
    <name type="scientific">Halalkalibacter alkalisediminis</name>
    <dbReference type="NCBI Taxonomy" id="935616"/>
    <lineage>
        <taxon>Bacteria</taxon>
        <taxon>Bacillati</taxon>
        <taxon>Bacillota</taxon>
        <taxon>Bacilli</taxon>
        <taxon>Bacillales</taxon>
        <taxon>Bacillaceae</taxon>
        <taxon>Halalkalibacter</taxon>
    </lineage>
</organism>
<evidence type="ECO:0000256" key="2">
    <source>
        <dbReference type="ARBA" id="ARBA00022801"/>
    </source>
</evidence>
<evidence type="ECO:0000256" key="3">
    <source>
        <dbReference type="ARBA" id="ARBA00023186"/>
    </source>
</evidence>
<name>A0ABV6NBQ0_9BACI</name>
<dbReference type="Proteomes" id="UP001589833">
    <property type="component" value="Unassembled WGS sequence"/>
</dbReference>
<dbReference type="PANTHER" id="PTHR13748">
    <property type="entry name" value="COBW-RELATED"/>
    <property type="match status" value="1"/>
</dbReference>
<dbReference type="InterPro" id="IPR027417">
    <property type="entry name" value="P-loop_NTPase"/>
</dbReference>
<dbReference type="SUPFAM" id="SSF52540">
    <property type="entry name" value="P-loop containing nucleoside triphosphate hydrolases"/>
    <property type="match status" value="1"/>
</dbReference>
<keyword evidence="1" id="KW-0547">Nucleotide-binding</keyword>
<evidence type="ECO:0000313" key="7">
    <source>
        <dbReference type="EMBL" id="MFC0558211.1"/>
    </source>
</evidence>
<feature type="domain" description="CobW C-terminal" evidence="6">
    <location>
        <begin position="227"/>
        <end position="312"/>
    </location>
</feature>
<keyword evidence="3" id="KW-0143">Chaperone</keyword>
<dbReference type="SMART" id="SM00833">
    <property type="entry name" value="CobW_C"/>
    <property type="match status" value="1"/>
</dbReference>
<evidence type="ECO:0000313" key="8">
    <source>
        <dbReference type="Proteomes" id="UP001589833"/>
    </source>
</evidence>
<dbReference type="RefSeq" id="WP_273841104.1">
    <property type="nucleotide sequence ID" value="NZ_JAQQWT010000003.1"/>
</dbReference>
<accession>A0ABV6NBQ0</accession>
<dbReference type="Gene3D" id="3.30.1220.10">
    <property type="entry name" value="CobW-like, C-terminal domain"/>
    <property type="match status" value="1"/>
</dbReference>
<comment type="caution">
    <text evidence="7">The sequence shown here is derived from an EMBL/GenBank/DDBJ whole genome shotgun (WGS) entry which is preliminary data.</text>
</comment>
<dbReference type="InterPro" id="IPR011629">
    <property type="entry name" value="CobW-like_C"/>
</dbReference>
<reference evidence="7 8" key="1">
    <citation type="submission" date="2024-09" db="EMBL/GenBank/DDBJ databases">
        <authorList>
            <person name="Sun Q."/>
            <person name="Mori K."/>
        </authorList>
    </citation>
    <scope>NUCLEOTIDE SEQUENCE [LARGE SCALE GENOMIC DNA]</scope>
    <source>
        <strain evidence="7 8">NCAIM B.02301</strain>
    </source>
</reference>
<comment type="similarity">
    <text evidence="4">Belongs to the SIMIBI class G3E GTPase family. ZNG1 subfamily.</text>
</comment>
<dbReference type="CDD" id="cd03112">
    <property type="entry name" value="CobW-like"/>
    <property type="match status" value="1"/>
</dbReference>
<evidence type="ECO:0000259" key="6">
    <source>
        <dbReference type="SMART" id="SM00833"/>
    </source>
</evidence>
<dbReference type="InterPro" id="IPR051316">
    <property type="entry name" value="Zinc-reg_GTPase_activator"/>
</dbReference>
<dbReference type="InterPro" id="IPR036627">
    <property type="entry name" value="CobW-likC_sf"/>
</dbReference>
<dbReference type="Gene3D" id="3.40.50.300">
    <property type="entry name" value="P-loop containing nucleotide triphosphate hydrolases"/>
    <property type="match status" value="1"/>
</dbReference>
<dbReference type="Pfam" id="PF02492">
    <property type="entry name" value="cobW"/>
    <property type="match status" value="1"/>
</dbReference>
<dbReference type="InterPro" id="IPR003495">
    <property type="entry name" value="CobW/HypB/UreG_nucleotide-bd"/>
</dbReference>
<evidence type="ECO:0000256" key="5">
    <source>
        <dbReference type="ARBA" id="ARBA00049117"/>
    </source>
</evidence>
<keyword evidence="2" id="KW-0378">Hydrolase</keyword>
<dbReference type="EMBL" id="JBHLTR010000004">
    <property type="protein sequence ID" value="MFC0558211.1"/>
    <property type="molecule type" value="Genomic_DNA"/>
</dbReference>
<sequence>MNNRIPVFILTGFLGSGKTTVLKRMLTHEKGLGKNPALILNELGSENVEKELFEDESMIEMLNGCICCTIQDDMKSELVQLLNMRQDVDVLLIEGTGIANPREIVEALTHPDLIDQVDIQSVIGLVDASRYLEYQSIFQSSKEIRVMLKQQVTSSTLIIMNKMDLLDDKKMKKVIAKVEDIKRKDAPIAFSTFGDVATEVLFAKRFQTETINLKENTHHHHHHSHPFQALKISGFEAVSKGKFKSWLNGQEQSLVRAKGYVRFQEDDTLYSFQYASGQLQLIPLESNSETCMILIGSDLDQNALTSSFDQFVRQIH</sequence>
<gene>
    <name evidence="7" type="ORF">ACFFH4_04005</name>
</gene>
<protein>
    <submittedName>
        <fullName evidence="7">CobW family GTP-binding protein</fullName>
    </submittedName>
</protein>
<proteinExistence type="inferred from homology"/>